<organism evidence="1 2">
    <name type="scientific">Rhabditophanes sp. KR3021</name>
    <dbReference type="NCBI Taxonomy" id="114890"/>
    <lineage>
        <taxon>Eukaryota</taxon>
        <taxon>Metazoa</taxon>
        <taxon>Ecdysozoa</taxon>
        <taxon>Nematoda</taxon>
        <taxon>Chromadorea</taxon>
        <taxon>Rhabditida</taxon>
        <taxon>Tylenchina</taxon>
        <taxon>Panagrolaimomorpha</taxon>
        <taxon>Strongyloidoidea</taxon>
        <taxon>Alloionematidae</taxon>
        <taxon>Rhabditophanes</taxon>
    </lineage>
</organism>
<dbReference type="Proteomes" id="UP000095286">
    <property type="component" value="Unplaced"/>
</dbReference>
<dbReference type="WBParaSite" id="RSKR_0000197400.1">
    <property type="protein sequence ID" value="RSKR_0000197400.1"/>
    <property type="gene ID" value="RSKR_0000197400"/>
</dbReference>
<name>A0AC35TM45_9BILA</name>
<accession>A0AC35TM45</accession>
<sequence length="398" mass="44607">MQVLSVQEVSLPSNDQNQLYSEEKVPSKLAESLSQLNDFEDEDNSSFGNSRSHSVRSGSGGNGSSSPNTPPGNCGNKIGEIGTVNDRRIRREVANSNERRRMQSINEGFQSLRALLPRKYGEKMSKASILQQTAEMIHSIQADKDRLAQENESLIQTNVMSAKKRKFEESQQDTLLIREVETLKQTHKQQTLDYEQRLQDIFTMYRDEAQKRQFFEQEYISNRKMQDNQFANVQLLASKIPGLLDNSFLQQQITTSNNSGSSTPMDISTPTHSANLLAYNNNQQQNNYGNMFNNMEINQINQLNLQTNVQGVPSNNITHPNLKLNVPNVNYLPQLQNNPPNTQQLSLPNGGSASTTPLAEQSVSHQNLCAIFEAIRQIEGSNVCSTSPTTPTSDVLVR</sequence>
<proteinExistence type="predicted"/>
<evidence type="ECO:0000313" key="2">
    <source>
        <dbReference type="WBParaSite" id="RSKR_0000197400.1"/>
    </source>
</evidence>
<reference evidence="2" key="1">
    <citation type="submission" date="2016-11" db="UniProtKB">
        <authorList>
            <consortium name="WormBaseParasite"/>
        </authorList>
    </citation>
    <scope>IDENTIFICATION</scope>
    <source>
        <strain evidence="2">KR3021</strain>
    </source>
</reference>
<protein>
    <submittedName>
        <fullName evidence="2">BHLH domain-containing protein</fullName>
    </submittedName>
</protein>
<evidence type="ECO:0000313" key="1">
    <source>
        <dbReference type="Proteomes" id="UP000095286"/>
    </source>
</evidence>